<evidence type="ECO:0000313" key="5">
    <source>
        <dbReference type="Proteomes" id="UP000659388"/>
    </source>
</evidence>
<dbReference type="CDD" id="cd00564">
    <property type="entry name" value="TMP_TenI"/>
    <property type="match status" value="1"/>
</dbReference>
<accession>A0A937F6D9</accession>
<dbReference type="RefSeq" id="WP_202242506.1">
    <property type="nucleotide sequence ID" value="NZ_JAESIY010000002.1"/>
</dbReference>
<gene>
    <name evidence="4" type="ORF">JL102_03380</name>
</gene>
<feature type="domain" description="Thiamine phosphate synthase/TenI" evidence="3">
    <location>
        <begin position="4"/>
        <end position="171"/>
    </location>
</feature>
<dbReference type="GO" id="GO:0004789">
    <property type="term" value="F:thiamine-phosphate diphosphorylase activity"/>
    <property type="evidence" value="ECO:0007669"/>
    <property type="project" value="TreeGrafter"/>
</dbReference>
<dbReference type="PANTHER" id="PTHR20857">
    <property type="entry name" value="THIAMINE-PHOSPHATE PYROPHOSPHORYLASE"/>
    <property type="match status" value="1"/>
</dbReference>
<evidence type="ECO:0000256" key="1">
    <source>
        <dbReference type="ARBA" id="ARBA00004948"/>
    </source>
</evidence>
<evidence type="ECO:0000259" key="3">
    <source>
        <dbReference type="Pfam" id="PF02581"/>
    </source>
</evidence>
<evidence type="ECO:0000256" key="2">
    <source>
        <dbReference type="ARBA" id="ARBA00022977"/>
    </source>
</evidence>
<comment type="caution">
    <text evidence="4">The sequence shown here is derived from an EMBL/GenBank/DDBJ whole genome shotgun (WGS) entry which is preliminary data.</text>
</comment>
<dbReference type="InterPro" id="IPR036206">
    <property type="entry name" value="ThiamineP_synth_sf"/>
</dbReference>
<dbReference type="PANTHER" id="PTHR20857:SF15">
    <property type="entry name" value="THIAMINE-PHOSPHATE SYNTHASE"/>
    <property type="match status" value="1"/>
</dbReference>
<organism evidence="4 5">
    <name type="scientific">Fulvivirga sediminis</name>
    <dbReference type="NCBI Taxonomy" id="2803949"/>
    <lineage>
        <taxon>Bacteria</taxon>
        <taxon>Pseudomonadati</taxon>
        <taxon>Bacteroidota</taxon>
        <taxon>Cytophagia</taxon>
        <taxon>Cytophagales</taxon>
        <taxon>Fulvivirgaceae</taxon>
        <taxon>Fulvivirga</taxon>
    </lineage>
</organism>
<reference evidence="4" key="1">
    <citation type="submission" date="2021-01" db="EMBL/GenBank/DDBJ databases">
        <title>Fulvivirga kasyanovii gen. nov., sp nov., a novel member of the phylum Bacteroidetes isolated from seawater in a mussel farm.</title>
        <authorList>
            <person name="Zhao L.-H."/>
            <person name="Wang Z.-J."/>
        </authorList>
    </citation>
    <scope>NUCLEOTIDE SEQUENCE</scope>
    <source>
        <strain evidence="4">2943</strain>
    </source>
</reference>
<keyword evidence="2" id="KW-0784">Thiamine biosynthesis</keyword>
<dbReference type="GO" id="GO:0009228">
    <property type="term" value="P:thiamine biosynthetic process"/>
    <property type="evidence" value="ECO:0007669"/>
    <property type="project" value="UniProtKB-KW"/>
</dbReference>
<dbReference type="Gene3D" id="3.20.20.70">
    <property type="entry name" value="Aldolase class I"/>
    <property type="match status" value="1"/>
</dbReference>
<dbReference type="InterPro" id="IPR013785">
    <property type="entry name" value="Aldolase_TIM"/>
</dbReference>
<dbReference type="EMBL" id="JAESIY010000002">
    <property type="protein sequence ID" value="MBL3655155.1"/>
    <property type="molecule type" value="Genomic_DNA"/>
</dbReference>
<dbReference type="SUPFAM" id="SSF51391">
    <property type="entry name" value="Thiamin phosphate synthase"/>
    <property type="match status" value="1"/>
</dbReference>
<dbReference type="Pfam" id="PF02581">
    <property type="entry name" value="TMP-TENI"/>
    <property type="match status" value="1"/>
</dbReference>
<proteinExistence type="predicted"/>
<name>A0A937F6D9_9BACT</name>
<evidence type="ECO:0000313" key="4">
    <source>
        <dbReference type="EMBL" id="MBL3655155.1"/>
    </source>
</evidence>
<dbReference type="Proteomes" id="UP000659388">
    <property type="component" value="Unassembled WGS sequence"/>
</dbReference>
<dbReference type="AlphaFoldDB" id="A0A937F6D9"/>
<dbReference type="InterPro" id="IPR022998">
    <property type="entry name" value="ThiamineP_synth_TenI"/>
</dbReference>
<keyword evidence="5" id="KW-1185">Reference proteome</keyword>
<protein>
    <submittedName>
        <fullName evidence="4">Thiamine phosphate synthase</fullName>
    </submittedName>
</protein>
<sequence>MQVVIITHERNCEGEIDTVKQILDQGLHLHIRKPHYSDSELSNYLEQLPKECRNQVVLHGNVQLAEAFQLGGFHLKSTQEHKLASNWSGSLSRSFHTWKALKSYQWPLSYAFLSPVFNSISKQNYKAQFDHEQLKEELTKDSNIPVLALGGVTVDLLGTVVEMGFAGAALLGEVWTKPTVKERLQIIHQIKEYA</sequence>
<dbReference type="GO" id="GO:0005737">
    <property type="term" value="C:cytoplasm"/>
    <property type="evidence" value="ECO:0007669"/>
    <property type="project" value="TreeGrafter"/>
</dbReference>
<comment type="pathway">
    <text evidence="1">Cofactor biosynthesis; thiamine diphosphate biosynthesis.</text>
</comment>